<protein>
    <recommendedName>
        <fullName evidence="1">Focadhesin C-terminal domain-containing protein</fullName>
    </recommendedName>
</protein>
<evidence type="ECO:0000259" key="1">
    <source>
        <dbReference type="Pfam" id="PF11229"/>
    </source>
</evidence>
<dbReference type="PANTHER" id="PTHR16212">
    <property type="entry name" value="FOCADHESIN FAMILY MEMBER"/>
    <property type="match status" value="1"/>
</dbReference>
<dbReference type="Pfam" id="PF11229">
    <property type="entry name" value="Focadhesin"/>
    <property type="match status" value="2"/>
</dbReference>
<evidence type="ECO:0000313" key="2">
    <source>
        <dbReference type="EMBL" id="MEQ2178868.1"/>
    </source>
</evidence>
<comment type="caution">
    <text evidence="2">The sequence shown here is derived from an EMBL/GenBank/DDBJ whole genome shotgun (WGS) entry which is preliminary data.</text>
</comment>
<dbReference type="InterPro" id="IPR045163">
    <property type="entry name" value="Focadhesin/RST1"/>
</dbReference>
<proteinExistence type="predicted"/>
<dbReference type="InterPro" id="IPR021392">
    <property type="entry name" value="Focadhesin_C"/>
</dbReference>
<name>A0ABV0P5Y6_9TELE</name>
<feature type="domain" description="Focadhesin C-terminal" evidence="1">
    <location>
        <begin position="1"/>
        <end position="32"/>
    </location>
</feature>
<reference evidence="2 3" key="1">
    <citation type="submission" date="2021-06" db="EMBL/GenBank/DDBJ databases">
        <authorList>
            <person name="Palmer J.M."/>
        </authorList>
    </citation>
    <scope>NUCLEOTIDE SEQUENCE [LARGE SCALE GENOMIC DNA]</scope>
    <source>
        <strain evidence="2 3">GA_2019</strain>
        <tissue evidence="2">Muscle</tissue>
    </source>
</reference>
<gene>
    <name evidence="2" type="ORF">GOODEAATRI_018712</name>
</gene>
<sequence length="301" mass="33719">PEFSHPSLVRTALSALASVGASFQYPPVNWSAHRTRAHLYETLSMWMKHVAEDKLQVYVQSLGLQQFQDDVRAHRLSLCQSLLQGLAQAMVLPNPPNHCWTILCSTAEKIFSLLPSQIQMEKSCFVLAYLTSQGRVPLLSLNDVIAGVLRGWPSCRVGWILLQTFYQCRLAASTNTGVSRRMEWLLELMGHIRNIGYGATSVTCGETKLATDFLFQLFAAAVISWGDHFMPLLFGIRPQWFPWQPDSKPPMLTHSLYAAVSLTDLALPQCLLGVSHSLPLLLGKEPWSSQTHKVRGYPDEE</sequence>
<dbReference type="PANTHER" id="PTHR16212:SF4">
    <property type="entry name" value="FOCADHESIN"/>
    <property type="match status" value="1"/>
</dbReference>
<dbReference type="EMBL" id="JAHRIO010061581">
    <property type="protein sequence ID" value="MEQ2178868.1"/>
    <property type="molecule type" value="Genomic_DNA"/>
</dbReference>
<feature type="non-terminal residue" evidence="2">
    <location>
        <position position="1"/>
    </location>
</feature>
<dbReference type="Proteomes" id="UP001476798">
    <property type="component" value="Unassembled WGS sequence"/>
</dbReference>
<evidence type="ECO:0000313" key="3">
    <source>
        <dbReference type="Proteomes" id="UP001476798"/>
    </source>
</evidence>
<organism evidence="2 3">
    <name type="scientific">Goodea atripinnis</name>
    <dbReference type="NCBI Taxonomy" id="208336"/>
    <lineage>
        <taxon>Eukaryota</taxon>
        <taxon>Metazoa</taxon>
        <taxon>Chordata</taxon>
        <taxon>Craniata</taxon>
        <taxon>Vertebrata</taxon>
        <taxon>Euteleostomi</taxon>
        <taxon>Actinopterygii</taxon>
        <taxon>Neopterygii</taxon>
        <taxon>Teleostei</taxon>
        <taxon>Neoteleostei</taxon>
        <taxon>Acanthomorphata</taxon>
        <taxon>Ovalentaria</taxon>
        <taxon>Atherinomorphae</taxon>
        <taxon>Cyprinodontiformes</taxon>
        <taxon>Goodeidae</taxon>
        <taxon>Goodea</taxon>
    </lineage>
</organism>
<feature type="domain" description="Focadhesin C-terminal" evidence="1">
    <location>
        <begin position="118"/>
        <end position="294"/>
    </location>
</feature>
<accession>A0ABV0P5Y6</accession>
<keyword evidence="3" id="KW-1185">Reference proteome</keyword>